<evidence type="ECO:0000313" key="2">
    <source>
        <dbReference type="Proteomes" id="UP001597295"/>
    </source>
</evidence>
<comment type="caution">
    <text evidence="1">The sequence shown here is derived from an EMBL/GenBank/DDBJ whole genome shotgun (WGS) entry which is preliminary data.</text>
</comment>
<reference evidence="2" key="1">
    <citation type="journal article" date="2019" name="Int. J. Syst. Evol. Microbiol.">
        <title>The Global Catalogue of Microorganisms (GCM) 10K type strain sequencing project: providing services to taxonomists for standard genome sequencing and annotation.</title>
        <authorList>
            <consortium name="The Broad Institute Genomics Platform"/>
            <consortium name="The Broad Institute Genome Sequencing Center for Infectious Disease"/>
            <person name="Wu L."/>
            <person name="Ma J."/>
        </authorList>
    </citation>
    <scope>NUCLEOTIDE SEQUENCE [LARGE SCALE GENOMIC DNA]</scope>
    <source>
        <strain evidence="2">CGMCC 1.19062</strain>
    </source>
</reference>
<protein>
    <submittedName>
        <fullName evidence="1">VanW family protein</fullName>
    </submittedName>
</protein>
<dbReference type="EMBL" id="JBHUIP010000001">
    <property type="protein sequence ID" value="MFD2261325.1"/>
    <property type="molecule type" value="Genomic_DNA"/>
</dbReference>
<dbReference type="PANTHER" id="PTHR35788">
    <property type="entry name" value="EXPORTED PROTEIN-RELATED"/>
    <property type="match status" value="1"/>
</dbReference>
<dbReference type="Pfam" id="PF04294">
    <property type="entry name" value="VanW"/>
    <property type="match status" value="1"/>
</dbReference>
<evidence type="ECO:0000313" key="1">
    <source>
        <dbReference type="EMBL" id="MFD2261325.1"/>
    </source>
</evidence>
<keyword evidence="2" id="KW-1185">Reference proteome</keyword>
<gene>
    <name evidence="1" type="ORF">ACFSM5_00390</name>
</gene>
<sequence>MRSPLYGSADPAEIELQLGKVENLRVAARHLDGLRIPTGEVFSFWRQVGRPVRSRGFVEGRELRQGCLVPTVAGGICQLSNSLFQVARQAGQEIVERHGHSQQIPDAAFGPGEDATVFWSYVDFRFRAKGDVVLRVSLSADDLIVRLEAAA</sequence>
<dbReference type="RefSeq" id="WP_379874491.1">
    <property type="nucleotide sequence ID" value="NZ_JBHUIP010000001.1"/>
</dbReference>
<dbReference type="InterPro" id="IPR007391">
    <property type="entry name" value="Vancomycin_resist_VanW"/>
</dbReference>
<dbReference type="InterPro" id="IPR052913">
    <property type="entry name" value="Glycopeptide_resist_protein"/>
</dbReference>
<name>A0ABW5DPV4_9PROT</name>
<dbReference type="PANTHER" id="PTHR35788:SF1">
    <property type="entry name" value="EXPORTED PROTEIN"/>
    <property type="match status" value="1"/>
</dbReference>
<proteinExistence type="predicted"/>
<organism evidence="1 2">
    <name type="scientific">Lacibacterium aquatile</name>
    <dbReference type="NCBI Taxonomy" id="1168082"/>
    <lineage>
        <taxon>Bacteria</taxon>
        <taxon>Pseudomonadati</taxon>
        <taxon>Pseudomonadota</taxon>
        <taxon>Alphaproteobacteria</taxon>
        <taxon>Rhodospirillales</taxon>
        <taxon>Rhodospirillaceae</taxon>
    </lineage>
</organism>
<dbReference type="Proteomes" id="UP001597295">
    <property type="component" value="Unassembled WGS sequence"/>
</dbReference>
<accession>A0ABW5DPV4</accession>